<dbReference type="PANTHER" id="PTHR48090:SF3">
    <property type="entry name" value="UNDECAPRENYL-PHOSPHATE 4-DEOXY-4-FORMAMIDO-L-ARABINOSE TRANSFERASE"/>
    <property type="match status" value="1"/>
</dbReference>
<keyword evidence="7" id="KW-0472">Membrane</keyword>
<sequence length="266" mass="30194">MGKSPSISLFFPAWNEEDYVERSVTRAMDVLPRLTDDFEIIVVNDASTDRTQEVCEQLAARIPQLRVITHPVNLKLGGAMRTGLSASTKDIVVYSDMDLPFDLKELERAMHLMKYLEADMLCAFRFDRTSEGPKRIVYSFAYNMLIRTLFGVHVKDINFSFKVIHRRVLEAVELNSQGSFIDAELVVKAIHQGFKVFQMGVDYFPRTRGVSTLSSPAVIAKMVRELMKLYPETRHPQAARRPVRLPPSVAPLHGSARERDKARGHG</sequence>
<keyword evidence="5" id="KW-0448">Lipopolysaccharide biosynthesis</keyword>
<keyword evidence="3" id="KW-0808">Transferase</keyword>
<evidence type="ECO:0000256" key="2">
    <source>
        <dbReference type="ARBA" id="ARBA00022676"/>
    </source>
</evidence>
<name>A0ABT4AFH8_9BACT</name>
<comment type="caution">
    <text evidence="10">The sequence shown here is derived from an EMBL/GenBank/DDBJ whole genome shotgun (WGS) entry which is preliminary data.</text>
</comment>
<evidence type="ECO:0000256" key="3">
    <source>
        <dbReference type="ARBA" id="ARBA00022679"/>
    </source>
</evidence>
<evidence type="ECO:0000313" key="11">
    <source>
        <dbReference type="Proteomes" id="UP001207654"/>
    </source>
</evidence>
<evidence type="ECO:0000256" key="5">
    <source>
        <dbReference type="ARBA" id="ARBA00022985"/>
    </source>
</evidence>
<feature type="region of interest" description="Disordered" evidence="8">
    <location>
        <begin position="235"/>
        <end position="266"/>
    </location>
</feature>
<dbReference type="InterPro" id="IPR050256">
    <property type="entry name" value="Glycosyltransferase_2"/>
</dbReference>
<evidence type="ECO:0000259" key="9">
    <source>
        <dbReference type="Pfam" id="PF00535"/>
    </source>
</evidence>
<dbReference type="InterPro" id="IPR001173">
    <property type="entry name" value="Glyco_trans_2-like"/>
</dbReference>
<dbReference type="Proteomes" id="UP001207654">
    <property type="component" value="Unassembled WGS sequence"/>
</dbReference>
<feature type="domain" description="Glycosyltransferase 2-like" evidence="9">
    <location>
        <begin position="8"/>
        <end position="169"/>
    </location>
</feature>
<dbReference type="PANTHER" id="PTHR48090">
    <property type="entry name" value="UNDECAPRENYL-PHOSPHATE 4-DEOXY-4-FORMAMIDO-L-ARABINOSE TRANSFERASE-RELATED"/>
    <property type="match status" value="1"/>
</dbReference>
<feature type="compositionally biased region" description="Basic and acidic residues" evidence="8">
    <location>
        <begin position="255"/>
        <end position="266"/>
    </location>
</feature>
<dbReference type="SUPFAM" id="SSF53448">
    <property type="entry name" value="Nucleotide-diphospho-sugar transferases"/>
    <property type="match status" value="1"/>
</dbReference>
<keyword evidence="4" id="KW-0812">Transmembrane</keyword>
<dbReference type="Gene3D" id="3.90.550.10">
    <property type="entry name" value="Spore Coat Polysaccharide Biosynthesis Protein SpsA, Chain A"/>
    <property type="match status" value="1"/>
</dbReference>
<dbReference type="EMBL" id="JAPNKA010000001">
    <property type="protein sequence ID" value="MCY1080445.1"/>
    <property type="molecule type" value="Genomic_DNA"/>
</dbReference>
<dbReference type="RefSeq" id="WP_267539109.1">
    <property type="nucleotide sequence ID" value="NZ_JAPNKA010000001.1"/>
</dbReference>
<evidence type="ECO:0000256" key="1">
    <source>
        <dbReference type="ARBA" id="ARBA00022475"/>
    </source>
</evidence>
<evidence type="ECO:0000256" key="8">
    <source>
        <dbReference type="SAM" id="MobiDB-lite"/>
    </source>
</evidence>
<gene>
    <name evidence="10" type="ORF">OV287_38945</name>
</gene>
<evidence type="ECO:0000313" key="10">
    <source>
        <dbReference type="EMBL" id="MCY1080445.1"/>
    </source>
</evidence>
<evidence type="ECO:0000256" key="4">
    <source>
        <dbReference type="ARBA" id="ARBA00022692"/>
    </source>
</evidence>
<keyword evidence="2" id="KW-0328">Glycosyltransferase</keyword>
<organism evidence="10 11">
    <name type="scientific">Archangium lansingense</name>
    <dbReference type="NCBI Taxonomy" id="2995310"/>
    <lineage>
        <taxon>Bacteria</taxon>
        <taxon>Pseudomonadati</taxon>
        <taxon>Myxococcota</taxon>
        <taxon>Myxococcia</taxon>
        <taxon>Myxococcales</taxon>
        <taxon>Cystobacterineae</taxon>
        <taxon>Archangiaceae</taxon>
        <taxon>Archangium</taxon>
    </lineage>
</organism>
<evidence type="ECO:0000256" key="6">
    <source>
        <dbReference type="ARBA" id="ARBA00022989"/>
    </source>
</evidence>
<dbReference type="CDD" id="cd04179">
    <property type="entry name" value="DPM_DPG-synthase_like"/>
    <property type="match status" value="1"/>
</dbReference>
<dbReference type="InterPro" id="IPR029044">
    <property type="entry name" value="Nucleotide-diphossugar_trans"/>
</dbReference>
<keyword evidence="1" id="KW-1003">Cell membrane</keyword>
<reference evidence="10 11" key="1">
    <citation type="submission" date="2022-11" db="EMBL/GenBank/DDBJ databases">
        <title>Minimal conservation of predation-associated metabolite biosynthetic gene clusters underscores biosynthetic potential of Myxococcota including descriptions for ten novel species: Archangium lansinium sp. nov., Myxococcus landrumus sp. nov., Nannocystis bai.</title>
        <authorList>
            <person name="Ahearne A."/>
            <person name="Stevens C."/>
            <person name="Phillips K."/>
        </authorList>
    </citation>
    <scope>NUCLEOTIDE SEQUENCE [LARGE SCALE GENOMIC DNA]</scope>
    <source>
        <strain evidence="10 11">MIWBW</strain>
    </source>
</reference>
<evidence type="ECO:0000256" key="7">
    <source>
        <dbReference type="ARBA" id="ARBA00023136"/>
    </source>
</evidence>
<keyword evidence="11" id="KW-1185">Reference proteome</keyword>
<keyword evidence="6" id="KW-1133">Transmembrane helix</keyword>
<dbReference type="Pfam" id="PF00535">
    <property type="entry name" value="Glycos_transf_2"/>
    <property type="match status" value="1"/>
</dbReference>
<accession>A0ABT4AFH8</accession>
<protein>
    <submittedName>
        <fullName evidence="10">Glycosyltransferase family 2 protein</fullName>
    </submittedName>
</protein>
<proteinExistence type="predicted"/>